<dbReference type="EMBL" id="MT143124">
    <property type="protein sequence ID" value="QJA93126.1"/>
    <property type="molecule type" value="Genomic_DNA"/>
</dbReference>
<name>A0A6H2A584_9ZZZZ</name>
<accession>A0A6H2A584</accession>
<dbReference type="EMBL" id="MT144520">
    <property type="protein sequence ID" value="QJA54590.1"/>
    <property type="molecule type" value="Genomic_DNA"/>
</dbReference>
<proteinExistence type="predicted"/>
<evidence type="ECO:0000313" key="1">
    <source>
        <dbReference type="EMBL" id="QJA54590.1"/>
    </source>
</evidence>
<dbReference type="AlphaFoldDB" id="A0A6H2A584"/>
<evidence type="ECO:0000313" key="2">
    <source>
        <dbReference type="EMBL" id="QJA93126.1"/>
    </source>
</evidence>
<gene>
    <name evidence="2" type="ORF">MM415B04350_0004</name>
    <name evidence="1" type="ORF">TM448A05302_0008</name>
</gene>
<reference evidence="1" key="1">
    <citation type="submission" date="2020-03" db="EMBL/GenBank/DDBJ databases">
        <title>The deep terrestrial virosphere.</title>
        <authorList>
            <person name="Holmfeldt K."/>
            <person name="Nilsson E."/>
            <person name="Simone D."/>
            <person name="Lopez-Fernandez M."/>
            <person name="Wu X."/>
            <person name="de Brujin I."/>
            <person name="Lundin D."/>
            <person name="Andersson A."/>
            <person name="Bertilsson S."/>
            <person name="Dopson M."/>
        </authorList>
    </citation>
    <scope>NUCLEOTIDE SEQUENCE</scope>
    <source>
        <strain evidence="2">MM415B04350</strain>
        <strain evidence="1">TM448A05302</strain>
    </source>
</reference>
<sequence length="74" mass="8609">MKIKQIIHDDRAMMIPMFVKCGILKCDVKLCNNKPTTIVFFENNFVVGCCEEHYQQGVNGKELVFSFEQHERGK</sequence>
<protein>
    <submittedName>
        <fullName evidence="1">Uncharacterized protein</fullName>
    </submittedName>
</protein>
<organism evidence="1">
    <name type="scientific">viral metagenome</name>
    <dbReference type="NCBI Taxonomy" id="1070528"/>
    <lineage>
        <taxon>unclassified sequences</taxon>
        <taxon>metagenomes</taxon>
        <taxon>organismal metagenomes</taxon>
    </lineage>
</organism>